<dbReference type="Proteomes" id="UP001281761">
    <property type="component" value="Unassembled WGS sequence"/>
</dbReference>
<reference evidence="2 3" key="1">
    <citation type="journal article" date="2022" name="bioRxiv">
        <title>Genomics of Preaxostyla Flagellates Illuminates Evolutionary Transitions and the Path Towards Mitochondrial Loss.</title>
        <authorList>
            <person name="Novak L.V.F."/>
            <person name="Treitli S.C."/>
            <person name="Pyrih J."/>
            <person name="Halakuc P."/>
            <person name="Pipaliya S.V."/>
            <person name="Vacek V."/>
            <person name="Brzon O."/>
            <person name="Soukal P."/>
            <person name="Eme L."/>
            <person name="Dacks J.B."/>
            <person name="Karnkowska A."/>
            <person name="Elias M."/>
            <person name="Hampl V."/>
        </authorList>
    </citation>
    <scope>NUCLEOTIDE SEQUENCE [LARGE SCALE GENOMIC DNA]</scope>
    <source>
        <strain evidence="2">NAU3</strain>
        <tissue evidence="2">Gut</tissue>
    </source>
</reference>
<name>A0ABQ9XHL8_9EUKA</name>
<organism evidence="2 3">
    <name type="scientific">Blattamonas nauphoetae</name>
    <dbReference type="NCBI Taxonomy" id="2049346"/>
    <lineage>
        <taxon>Eukaryota</taxon>
        <taxon>Metamonada</taxon>
        <taxon>Preaxostyla</taxon>
        <taxon>Oxymonadida</taxon>
        <taxon>Blattamonas</taxon>
    </lineage>
</organism>
<feature type="compositionally biased region" description="Low complexity" evidence="1">
    <location>
        <begin position="494"/>
        <end position="504"/>
    </location>
</feature>
<evidence type="ECO:0000313" key="3">
    <source>
        <dbReference type="Proteomes" id="UP001281761"/>
    </source>
</evidence>
<protein>
    <submittedName>
        <fullName evidence="2">Uncharacterized protein</fullName>
    </submittedName>
</protein>
<keyword evidence="3" id="KW-1185">Reference proteome</keyword>
<gene>
    <name evidence="2" type="ORF">BLNAU_13176</name>
</gene>
<sequence>MLQSETYRIPYLLVADPNTSFGWVDGRRERVAFDEREEVDIYASCKIMDLYRKLATILKDTHVYITIQFPCTIPALHATGELDKGDNPDSSRAARYSEWIKLVGYSGSQYDPSSVRIQDLRSCWPVEEDGSLKPMQVVAIPKTVVEQLLPLADETEEELKDRLHLIGSLYDVFYTKTEGRIITLPTVDSKFRDRKKIYIRKCWDEFQMGVIAHLGRFYSGKTFTLDELITLIRRCFSNWRIKPTNGEVEPLWRAYGKTQEWYYSCLASACSFPELLGSRLMRNDYFHAVHMKGQPKTGKSQMLLYLIHCLMQRSQKVVCIFLVFDVFQAILYILPEKPVITILVDKLNRCNPVRVRSHPSSLGETWYSNGFPIIRIVDSADPYPNESTIRIVDSADPYPYESTDGFFTVYAASPAQYEKHTKIDMNVPTWYGEYPNWKEEEFNVMLQCLGMTRREQLISRVDVVPISDPHPFVVGQLEMRDAGRNLSEEPSPRSPTSTSANTTNELSGTVATDLLDLQIPIPLVKVSDTPSKNKKRRIVPEPVDERVEESILDVEMSILDVEMPDDLDILEKDIPLYDDTEFSTSDGESDDLCGVDEEEDEEYIPPLRQVSWRAGKW</sequence>
<dbReference type="EMBL" id="JARBJD010000111">
    <property type="protein sequence ID" value="KAK2951938.1"/>
    <property type="molecule type" value="Genomic_DNA"/>
</dbReference>
<proteinExistence type="predicted"/>
<feature type="region of interest" description="Disordered" evidence="1">
    <location>
        <begin position="484"/>
        <end position="504"/>
    </location>
</feature>
<accession>A0ABQ9XHL8</accession>
<evidence type="ECO:0000313" key="2">
    <source>
        <dbReference type="EMBL" id="KAK2951938.1"/>
    </source>
</evidence>
<evidence type="ECO:0000256" key="1">
    <source>
        <dbReference type="SAM" id="MobiDB-lite"/>
    </source>
</evidence>
<feature type="region of interest" description="Disordered" evidence="1">
    <location>
        <begin position="579"/>
        <end position="600"/>
    </location>
</feature>
<comment type="caution">
    <text evidence="2">The sequence shown here is derived from an EMBL/GenBank/DDBJ whole genome shotgun (WGS) entry which is preliminary data.</text>
</comment>